<proteinExistence type="predicted"/>
<organism evidence="1 2">
    <name type="scientific">Catharanthus roseus</name>
    <name type="common">Madagascar periwinkle</name>
    <name type="synonym">Vinca rosea</name>
    <dbReference type="NCBI Taxonomy" id="4058"/>
    <lineage>
        <taxon>Eukaryota</taxon>
        <taxon>Viridiplantae</taxon>
        <taxon>Streptophyta</taxon>
        <taxon>Embryophyta</taxon>
        <taxon>Tracheophyta</taxon>
        <taxon>Spermatophyta</taxon>
        <taxon>Magnoliopsida</taxon>
        <taxon>eudicotyledons</taxon>
        <taxon>Gunneridae</taxon>
        <taxon>Pentapetalae</taxon>
        <taxon>asterids</taxon>
        <taxon>lamiids</taxon>
        <taxon>Gentianales</taxon>
        <taxon>Apocynaceae</taxon>
        <taxon>Rauvolfioideae</taxon>
        <taxon>Vinceae</taxon>
        <taxon>Catharanthinae</taxon>
        <taxon>Catharanthus</taxon>
    </lineage>
</organism>
<comment type="caution">
    <text evidence="1">The sequence shown here is derived from an EMBL/GenBank/DDBJ whole genome shotgun (WGS) entry which is preliminary data.</text>
</comment>
<evidence type="ECO:0000313" key="2">
    <source>
        <dbReference type="Proteomes" id="UP001060085"/>
    </source>
</evidence>
<dbReference type="EMBL" id="CM044708">
    <property type="protein sequence ID" value="KAI5650373.1"/>
    <property type="molecule type" value="Genomic_DNA"/>
</dbReference>
<sequence>MVTMNQTCWEVIMEKFIKTNTMILIYRKILTPYGEVLGAAKNRNSTAGSLFSYLNCSYPIDKHLEPWIILEVGTFGFMFFFKNLGSAKLTPKLGFPLLILLLSEFEHYILGLFILGLDISFSATGYMCISTIISVFVHEVGHALAAARLRTFPSTFGIWFVATWDSRKFCIFSNRRRGTCREKENFWGELVSKYAYMHSYWSSKLIFKPWKAADVCLFVLFMFLLGAFALPFFSTVHLYCEFSLSAPVSSFVHFKMIK</sequence>
<keyword evidence="2" id="KW-1185">Reference proteome</keyword>
<evidence type="ECO:0000313" key="1">
    <source>
        <dbReference type="EMBL" id="KAI5650373.1"/>
    </source>
</evidence>
<accession>A0ACB9ZS11</accession>
<dbReference type="Proteomes" id="UP001060085">
    <property type="component" value="Linkage Group LG08"/>
</dbReference>
<gene>
    <name evidence="1" type="ORF">M9H77_36378</name>
</gene>
<protein>
    <submittedName>
        <fullName evidence="1">Uncharacterized protein</fullName>
    </submittedName>
</protein>
<name>A0ACB9ZS11_CATRO</name>
<reference evidence="2" key="1">
    <citation type="journal article" date="2023" name="Nat. Plants">
        <title>Single-cell RNA sequencing provides a high-resolution roadmap for understanding the multicellular compartmentation of specialized metabolism.</title>
        <authorList>
            <person name="Sun S."/>
            <person name="Shen X."/>
            <person name="Li Y."/>
            <person name="Li Y."/>
            <person name="Wang S."/>
            <person name="Li R."/>
            <person name="Zhang H."/>
            <person name="Shen G."/>
            <person name="Guo B."/>
            <person name="Wei J."/>
            <person name="Xu J."/>
            <person name="St-Pierre B."/>
            <person name="Chen S."/>
            <person name="Sun C."/>
        </authorList>
    </citation>
    <scope>NUCLEOTIDE SEQUENCE [LARGE SCALE GENOMIC DNA]</scope>
</reference>